<name>A0ABT3A559_9ALTE</name>
<dbReference type="Gene3D" id="2.40.160.20">
    <property type="match status" value="1"/>
</dbReference>
<proteinExistence type="predicted"/>
<dbReference type="Pfam" id="PF09411">
    <property type="entry name" value="PagL"/>
    <property type="match status" value="1"/>
</dbReference>
<dbReference type="Proteomes" id="UP001652504">
    <property type="component" value="Unassembled WGS sequence"/>
</dbReference>
<dbReference type="EMBL" id="JAOWKX010000002">
    <property type="protein sequence ID" value="MCV2883833.1"/>
    <property type="molecule type" value="Genomic_DNA"/>
</dbReference>
<accession>A0ABT3A559</accession>
<evidence type="ECO:0000313" key="2">
    <source>
        <dbReference type="EMBL" id="MCV2883833.1"/>
    </source>
</evidence>
<dbReference type="GO" id="GO:0016787">
    <property type="term" value="F:hydrolase activity"/>
    <property type="evidence" value="ECO:0007669"/>
    <property type="project" value="UniProtKB-KW"/>
</dbReference>
<gene>
    <name evidence="2" type="ORF">OE749_03845</name>
</gene>
<reference evidence="2 3" key="1">
    <citation type="submission" date="2022-10" db="EMBL/GenBank/DDBJ databases">
        <title>Aestuariibacter sp. AA17 isolated from Montipora capitata coral fragment.</title>
        <authorList>
            <person name="Emsley S.A."/>
            <person name="Pfannmuller K.M."/>
            <person name="Loughran R.M."/>
            <person name="Shlafstein M."/>
            <person name="Papke E."/>
            <person name="Saw J.H."/>
            <person name="Ushijima B."/>
            <person name="Videau P."/>
        </authorList>
    </citation>
    <scope>NUCLEOTIDE SEQUENCE [LARGE SCALE GENOMIC DNA]</scope>
    <source>
        <strain evidence="2 3">AA17</strain>
    </source>
</reference>
<feature type="signal peptide" evidence="1">
    <location>
        <begin position="1"/>
        <end position="22"/>
    </location>
</feature>
<keyword evidence="2" id="KW-0378">Hydrolase</keyword>
<feature type="chain" id="PRO_5045799599" evidence="1">
    <location>
        <begin position="23"/>
        <end position="161"/>
    </location>
</feature>
<keyword evidence="1" id="KW-0732">Signal</keyword>
<organism evidence="2 3">
    <name type="scientific">Fluctibacter corallii</name>
    <dbReference type="NCBI Taxonomy" id="2984329"/>
    <lineage>
        <taxon>Bacteria</taxon>
        <taxon>Pseudomonadati</taxon>
        <taxon>Pseudomonadota</taxon>
        <taxon>Gammaproteobacteria</taxon>
        <taxon>Alteromonadales</taxon>
        <taxon>Alteromonadaceae</taxon>
        <taxon>Fluctibacter</taxon>
    </lineage>
</organism>
<comment type="caution">
    <text evidence="2">The sequence shown here is derived from an EMBL/GenBank/DDBJ whole genome shotgun (WGS) entry which is preliminary data.</text>
</comment>
<evidence type="ECO:0000313" key="3">
    <source>
        <dbReference type="Proteomes" id="UP001652504"/>
    </source>
</evidence>
<dbReference type="RefSeq" id="WP_263711047.1">
    <property type="nucleotide sequence ID" value="NZ_JAOWKX010000002.1"/>
</dbReference>
<evidence type="ECO:0000256" key="1">
    <source>
        <dbReference type="SAM" id="SignalP"/>
    </source>
</evidence>
<dbReference type="InterPro" id="IPR018550">
    <property type="entry name" value="Lipid-A_deacylase-rel"/>
</dbReference>
<keyword evidence="3" id="KW-1185">Reference proteome</keyword>
<sequence>MKYIAVITFIALSILLQSNAKADFYIENGVVGVGMWRILESADREGLHLSVESNELSSFYDTRLIALAVIADKGQRYYALGISKDLWETEQFAFGIATHIGFVEEERRLGNELEFFSKVYADYRFSNVNSARLEFGHVSNAGTGERNPGSENLTLSWVHRF</sequence>
<protein>
    <submittedName>
        <fullName evidence="2">Acyloxyacyl hydrolase</fullName>
    </submittedName>
</protein>